<accession>A0A0A1WAB1</accession>
<dbReference type="OrthoDB" id="7187254at2"/>
<protein>
    <recommendedName>
        <fullName evidence="3">Anti-sigma factor</fullName>
    </recommendedName>
</protein>
<organism evidence="1 2">
    <name type="scientific">Sphingomonas parapaucimobilis NBRC 15100</name>
    <dbReference type="NCBI Taxonomy" id="1219049"/>
    <lineage>
        <taxon>Bacteria</taxon>
        <taxon>Pseudomonadati</taxon>
        <taxon>Pseudomonadota</taxon>
        <taxon>Alphaproteobacteria</taxon>
        <taxon>Sphingomonadales</taxon>
        <taxon>Sphingomonadaceae</taxon>
        <taxon>Sphingomonas</taxon>
    </lineage>
</organism>
<dbReference type="AlphaFoldDB" id="A0A0A1WAB1"/>
<keyword evidence="2" id="KW-1185">Reference proteome</keyword>
<reference evidence="1 2" key="1">
    <citation type="submission" date="2014-11" db="EMBL/GenBank/DDBJ databases">
        <title>Whole genome shotgun sequence of Sphingomonas parapaucimobilis NBRC 15100.</title>
        <authorList>
            <person name="Katano-Makiyama Y."/>
            <person name="Hosoyama A."/>
            <person name="Hashimoto M."/>
            <person name="Hosoyama Y."/>
            <person name="Noguchi M."/>
            <person name="Numata M."/>
            <person name="Tsuchikane K."/>
            <person name="Hirakata S."/>
            <person name="Uohara A."/>
            <person name="Shimodaira J."/>
            <person name="Ohji S."/>
            <person name="Ichikawa N."/>
            <person name="Kimura A."/>
            <person name="Yamazoe A."/>
            <person name="Fujita N."/>
        </authorList>
    </citation>
    <scope>NUCLEOTIDE SEQUENCE [LARGE SCALE GENOMIC DNA]</scope>
    <source>
        <strain evidence="1 2">NBRC 15100</strain>
    </source>
</reference>
<comment type="caution">
    <text evidence="1">The sequence shown here is derived from an EMBL/GenBank/DDBJ whole genome shotgun (WGS) entry which is preliminary data.</text>
</comment>
<proteinExistence type="predicted"/>
<dbReference type="EMBL" id="BBPI01000069">
    <property type="protein sequence ID" value="GAM01859.1"/>
    <property type="molecule type" value="Genomic_DNA"/>
</dbReference>
<name>A0A0A1WAB1_9SPHN</name>
<gene>
    <name evidence="1" type="ORF">SP5_069_01030</name>
</gene>
<sequence>MTSPIGEDDLAAWIDGRLSPERQRLVDAYLEGQPDVHARVREQAEQARALASLFAPVADEPIPATMRVAAIRGRQRQPRWQLAIAASLLLALGFGGGWSSARWSGEPRAGIAALANEASDNFRVYAADRIRPAEIGPDQRAMLIRWTSARLGERVTIPDLSTAGYRYGGGRLVATPHGPAALLLYDGPQASKLAVLTRPMQIDKTASMTSTSSGTMGRVTWAVDGIGYSVVGERPAAELHPIADEVRRQADAALVS</sequence>
<evidence type="ECO:0000313" key="1">
    <source>
        <dbReference type="EMBL" id="GAM01859.1"/>
    </source>
</evidence>
<evidence type="ECO:0008006" key="3">
    <source>
        <dbReference type="Google" id="ProtNLM"/>
    </source>
</evidence>
<evidence type="ECO:0000313" key="2">
    <source>
        <dbReference type="Proteomes" id="UP000032305"/>
    </source>
</evidence>
<dbReference type="RefSeq" id="WP_007406229.1">
    <property type="nucleotide sequence ID" value="NZ_BBPI01000069.1"/>
</dbReference>
<dbReference type="Proteomes" id="UP000032305">
    <property type="component" value="Unassembled WGS sequence"/>
</dbReference>
<dbReference type="eggNOG" id="COG5662">
    <property type="taxonomic scope" value="Bacteria"/>
</dbReference>
<dbReference type="GeneID" id="78525729"/>